<proteinExistence type="predicted"/>
<accession>A0ACA9LXX7</accession>
<comment type="caution">
    <text evidence="1">The sequence shown here is derived from an EMBL/GenBank/DDBJ whole genome shotgun (WGS) entry which is preliminary data.</text>
</comment>
<sequence>SFIFQALGCLTPLILKGSAKSPKSAEWMCSALYELFKALSVPMNMTDSLGISHIINDLNIIDPSIFDAVPVFNSTFKRATNTYSGKAIATLLGLQEDETFTLDNLVRLFITIIAYDPGSLRAEQFVHLLQYLIPHFLHESSSVRTLVDDGMTALTEVFLKFTKSSKPLIAGTGFSGSGMIYINQEEDVDSTDDAINDVQLITEATTQAFGKNWKQNDRMTIKRQFLTLVQVYRQHNGMLSDSCHDKIAQIIRMMIKDYAAIKMRVSTNFLKNYIKNALLYNTTFEDGRKPIMALLRQVSHAFRQHYKHIDFSGFIDGLVLIVNDKAEFAINDPVMADLLKEKFVSFGLHVVLKPDWEDSTETMQNRLCSSLINLFVAMMTYSTQDMLSELDKYPPSHTLMAYIVIPICLQYKEVAIFTPLAASFNQHEKNARIVWSRLLDYITKAFYKNKEICENEDENQNKTTSMMETTAIFILGFTALKILMVRANKYVTQSKGMWVYIAQFVRQILATVGTSQSGQWSGASTPRTSSTSIHIIAEPLETNMGSLTDDKPYLNLNNHTKSPSSATDFVLWTFIELILSYKLPINLYLRTFIHQKLQHSTIGKSSRPQTPNSPIIATNNRESKWRSWGGPPVGFQQALYRSLEKDSNTQGSNKDIIEPSGGGILSSNNGSQNDLNIIPQFNASVVQTIHSSHHNSLQNLVSETLNSYLNVRALMGYGNIRLSMHNSNNFSELRAWSYKQVLEKLKEERKLVIAAYKEVFKVSGSDGVTYHGTDV</sequence>
<name>A0ACA9LXX7_9GLOM</name>
<reference evidence="1" key="1">
    <citation type="submission" date="2021-06" db="EMBL/GenBank/DDBJ databases">
        <authorList>
            <person name="Kallberg Y."/>
            <person name="Tangrot J."/>
            <person name="Rosling A."/>
        </authorList>
    </citation>
    <scope>NUCLEOTIDE SEQUENCE</scope>
    <source>
        <strain evidence="1">MA461A</strain>
    </source>
</reference>
<feature type="non-terminal residue" evidence="1">
    <location>
        <position position="1"/>
    </location>
</feature>
<evidence type="ECO:0000313" key="2">
    <source>
        <dbReference type="Proteomes" id="UP000789920"/>
    </source>
</evidence>
<organism evidence="1 2">
    <name type="scientific">Racocetra persica</name>
    <dbReference type="NCBI Taxonomy" id="160502"/>
    <lineage>
        <taxon>Eukaryota</taxon>
        <taxon>Fungi</taxon>
        <taxon>Fungi incertae sedis</taxon>
        <taxon>Mucoromycota</taxon>
        <taxon>Glomeromycotina</taxon>
        <taxon>Glomeromycetes</taxon>
        <taxon>Diversisporales</taxon>
        <taxon>Gigasporaceae</taxon>
        <taxon>Racocetra</taxon>
    </lineage>
</organism>
<dbReference type="Proteomes" id="UP000789920">
    <property type="component" value="Unassembled WGS sequence"/>
</dbReference>
<dbReference type="EMBL" id="CAJVQC010005141">
    <property type="protein sequence ID" value="CAG8549832.1"/>
    <property type="molecule type" value="Genomic_DNA"/>
</dbReference>
<keyword evidence="2" id="KW-1185">Reference proteome</keyword>
<evidence type="ECO:0000313" key="1">
    <source>
        <dbReference type="EMBL" id="CAG8549832.1"/>
    </source>
</evidence>
<protein>
    <submittedName>
        <fullName evidence="1">27818_t:CDS:1</fullName>
    </submittedName>
</protein>
<gene>
    <name evidence="1" type="ORF">RPERSI_LOCUS3909</name>
</gene>